<evidence type="ECO:0000259" key="8">
    <source>
        <dbReference type="Pfam" id="PF07992"/>
    </source>
</evidence>
<name>A0A7W5G9L6_9BACL</name>
<protein>
    <recommendedName>
        <fullName evidence="2">NADH:ubiquinone reductase (non-electrogenic)</fullName>
        <ecNumber evidence="2">1.6.5.9</ecNumber>
    </recommendedName>
</protein>
<dbReference type="InterPro" id="IPR045024">
    <property type="entry name" value="NDH-2"/>
</dbReference>
<dbReference type="GO" id="GO:0050136">
    <property type="term" value="F:NADH dehydrogenase (quinone) (non-electrogenic) activity"/>
    <property type="evidence" value="ECO:0007669"/>
    <property type="project" value="UniProtKB-EC"/>
</dbReference>
<evidence type="ECO:0000256" key="1">
    <source>
        <dbReference type="ARBA" id="ARBA00005272"/>
    </source>
</evidence>
<dbReference type="EMBL" id="JACHXW010000003">
    <property type="protein sequence ID" value="MBB3151448.1"/>
    <property type="molecule type" value="Genomic_DNA"/>
</dbReference>
<comment type="caution">
    <text evidence="9">The sequence shown here is derived from an EMBL/GenBank/DDBJ whole genome shotgun (WGS) entry which is preliminary data.</text>
</comment>
<keyword evidence="6" id="KW-0520">NAD</keyword>
<dbReference type="Gene3D" id="3.50.50.100">
    <property type="match status" value="1"/>
</dbReference>
<evidence type="ECO:0000256" key="7">
    <source>
        <dbReference type="ARBA" id="ARBA00047599"/>
    </source>
</evidence>
<evidence type="ECO:0000313" key="9">
    <source>
        <dbReference type="EMBL" id="MBB3151448.1"/>
    </source>
</evidence>
<keyword evidence="4" id="KW-0274">FAD</keyword>
<evidence type="ECO:0000256" key="2">
    <source>
        <dbReference type="ARBA" id="ARBA00012637"/>
    </source>
</evidence>
<dbReference type="EC" id="1.6.5.9" evidence="2"/>
<sequence>MKTLTCIVIGAGYAGIHAMNEIRKNVSHRNKSQSMKFILIDKNKYHLRKVMLFKPAVTDEDIRTPLTQLFPEGVELLQGTVTEIKEAESKLLLRDQMDVVQELSYDILVVAAGSRIRCPDESQGGLPLASLEDALSIRTAWSANMRQAAKETNPTERERLMTIAVAGAGISGIETAAELAYHVRTDAEHLGLNPDQVRIRLYNAHERLFLDGPDKVAVKLETILKENGVEVVHRSRVLLEEKGRLSLSDGTELPVGLCVWTLGLMPNPIVKTWGLPVTQDGFVKIDASYRVQGARGIYSIGDCAKVINPATGQTDGMTCKEAIPQAARLGKVVAADLEGHPAPTHTSYMDSFSIGLGPKNGLTWVNKWGLDFMITGKMGYRIKQLVWNLGSSIK</sequence>
<comment type="catalytic activity">
    <reaction evidence="7">
        <text>a quinone + NADH + H(+) = a quinol + NAD(+)</text>
        <dbReference type="Rhea" id="RHEA:46160"/>
        <dbReference type="ChEBI" id="CHEBI:15378"/>
        <dbReference type="ChEBI" id="CHEBI:24646"/>
        <dbReference type="ChEBI" id="CHEBI:57540"/>
        <dbReference type="ChEBI" id="CHEBI:57945"/>
        <dbReference type="ChEBI" id="CHEBI:132124"/>
        <dbReference type="EC" id="1.6.5.9"/>
    </reaction>
</comment>
<evidence type="ECO:0000313" key="10">
    <source>
        <dbReference type="Proteomes" id="UP000518605"/>
    </source>
</evidence>
<dbReference type="PANTHER" id="PTHR43706">
    <property type="entry name" value="NADH DEHYDROGENASE"/>
    <property type="match status" value="1"/>
</dbReference>
<keyword evidence="3" id="KW-0285">Flavoprotein</keyword>
<dbReference type="RefSeq" id="WP_183560389.1">
    <property type="nucleotide sequence ID" value="NZ_CBCSLB010000002.1"/>
</dbReference>
<dbReference type="InterPro" id="IPR023753">
    <property type="entry name" value="FAD/NAD-binding_dom"/>
</dbReference>
<gene>
    <name evidence="9" type="ORF">FHS16_001491</name>
</gene>
<comment type="similarity">
    <text evidence="1">Belongs to the NADH dehydrogenase family.</text>
</comment>
<dbReference type="PRINTS" id="PR00368">
    <property type="entry name" value="FADPNR"/>
</dbReference>
<dbReference type="InterPro" id="IPR036188">
    <property type="entry name" value="FAD/NAD-bd_sf"/>
</dbReference>
<evidence type="ECO:0000256" key="5">
    <source>
        <dbReference type="ARBA" id="ARBA00023002"/>
    </source>
</evidence>
<dbReference type="Proteomes" id="UP000518605">
    <property type="component" value="Unassembled WGS sequence"/>
</dbReference>
<dbReference type="AlphaFoldDB" id="A0A7W5G9L6"/>
<keyword evidence="5 9" id="KW-0560">Oxidoreductase</keyword>
<evidence type="ECO:0000256" key="6">
    <source>
        <dbReference type="ARBA" id="ARBA00023027"/>
    </source>
</evidence>
<dbReference type="SUPFAM" id="SSF51905">
    <property type="entry name" value="FAD/NAD(P)-binding domain"/>
    <property type="match status" value="1"/>
</dbReference>
<proteinExistence type="inferred from homology"/>
<accession>A0A7W5G9L6</accession>
<dbReference type="PANTHER" id="PTHR43706:SF47">
    <property type="entry name" value="EXTERNAL NADH-UBIQUINONE OXIDOREDUCTASE 1, MITOCHONDRIAL-RELATED"/>
    <property type="match status" value="1"/>
</dbReference>
<reference evidence="9 10" key="1">
    <citation type="submission" date="2020-08" db="EMBL/GenBank/DDBJ databases">
        <title>Genomic Encyclopedia of Type Strains, Phase III (KMG-III): the genomes of soil and plant-associated and newly described type strains.</title>
        <authorList>
            <person name="Whitman W."/>
        </authorList>
    </citation>
    <scope>NUCLEOTIDE SEQUENCE [LARGE SCALE GENOMIC DNA]</scope>
    <source>
        <strain evidence="9 10">CECT 8234</strain>
    </source>
</reference>
<evidence type="ECO:0000256" key="4">
    <source>
        <dbReference type="ARBA" id="ARBA00022827"/>
    </source>
</evidence>
<feature type="domain" description="FAD/NAD(P)-binding" evidence="8">
    <location>
        <begin position="6"/>
        <end position="324"/>
    </location>
</feature>
<evidence type="ECO:0000256" key="3">
    <source>
        <dbReference type="ARBA" id="ARBA00022630"/>
    </source>
</evidence>
<organism evidence="9 10">
    <name type="scientific">Paenibacillus endophyticus</name>
    <dbReference type="NCBI Taxonomy" id="1294268"/>
    <lineage>
        <taxon>Bacteria</taxon>
        <taxon>Bacillati</taxon>
        <taxon>Bacillota</taxon>
        <taxon>Bacilli</taxon>
        <taxon>Bacillales</taxon>
        <taxon>Paenibacillaceae</taxon>
        <taxon>Paenibacillus</taxon>
    </lineage>
</organism>
<keyword evidence="10" id="KW-1185">Reference proteome</keyword>
<dbReference type="Pfam" id="PF07992">
    <property type="entry name" value="Pyr_redox_2"/>
    <property type="match status" value="1"/>
</dbReference>